<organism evidence="3 4">
    <name type="scientific">Paspalum notatum var. saurae</name>
    <dbReference type="NCBI Taxonomy" id="547442"/>
    <lineage>
        <taxon>Eukaryota</taxon>
        <taxon>Viridiplantae</taxon>
        <taxon>Streptophyta</taxon>
        <taxon>Embryophyta</taxon>
        <taxon>Tracheophyta</taxon>
        <taxon>Spermatophyta</taxon>
        <taxon>Magnoliopsida</taxon>
        <taxon>Liliopsida</taxon>
        <taxon>Poales</taxon>
        <taxon>Poaceae</taxon>
        <taxon>PACMAD clade</taxon>
        <taxon>Panicoideae</taxon>
        <taxon>Andropogonodae</taxon>
        <taxon>Paspaleae</taxon>
        <taxon>Paspalinae</taxon>
        <taxon>Paspalum</taxon>
    </lineage>
</organism>
<evidence type="ECO:0000313" key="3">
    <source>
        <dbReference type="EMBL" id="WVZ84267.1"/>
    </source>
</evidence>
<dbReference type="Proteomes" id="UP001341281">
    <property type="component" value="Chromosome 07"/>
</dbReference>
<feature type="domain" description="Retrotransposon gag" evidence="2">
    <location>
        <begin position="4"/>
        <end position="48"/>
    </location>
</feature>
<dbReference type="InterPro" id="IPR005162">
    <property type="entry name" value="Retrotrans_gag_dom"/>
</dbReference>
<dbReference type="Pfam" id="PF03732">
    <property type="entry name" value="Retrotrans_gag"/>
    <property type="match status" value="1"/>
</dbReference>
<evidence type="ECO:0000313" key="4">
    <source>
        <dbReference type="Proteomes" id="UP001341281"/>
    </source>
</evidence>
<dbReference type="AlphaFoldDB" id="A0AAQ3X3L8"/>
<proteinExistence type="predicted"/>
<evidence type="ECO:0000256" key="1">
    <source>
        <dbReference type="SAM" id="MobiDB-lite"/>
    </source>
</evidence>
<sequence length="194" mass="22632">MLMQKAAEIRNLKQGTMKVQEYVNLFTKMMRHAPDDTRTNEKKQYWFLQVYRSLQHMMSKAISFENEVMDYDEGDSSKRKRTDHFTQAESSQRLKFDLGDSDDDLDCDVDMHGSICQRQSYQPLGEDSWGEPPAPIPTPDDLTSTCFMCGNLDHEAELCPYKEKKKRKRKRHAKAHTHRRSDQCTQARAPHSAI</sequence>
<accession>A0AAQ3X3L8</accession>
<keyword evidence="4" id="KW-1185">Reference proteome</keyword>
<feature type="compositionally biased region" description="Basic residues" evidence="1">
    <location>
        <begin position="163"/>
        <end position="179"/>
    </location>
</feature>
<gene>
    <name evidence="3" type="ORF">U9M48_031318</name>
</gene>
<reference evidence="3 4" key="1">
    <citation type="submission" date="2024-02" db="EMBL/GenBank/DDBJ databases">
        <title>High-quality chromosome-scale genome assembly of Pensacola bahiagrass (Paspalum notatum Flugge var. saurae).</title>
        <authorList>
            <person name="Vega J.M."/>
            <person name="Podio M."/>
            <person name="Orjuela J."/>
            <person name="Siena L.A."/>
            <person name="Pessino S.C."/>
            <person name="Combes M.C."/>
            <person name="Mariac C."/>
            <person name="Albertini E."/>
            <person name="Pupilli F."/>
            <person name="Ortiz J.P.A."/>
            <person name="Leblanc O."/>
        </authorList>
    </citation>
    <scope>NUCLEOTIDE SEQUENCE [LARGE SCALE GENOMIC DNA]</scope>
    <source>
        <strain evidence="3">R1</strain>
        <tissue evidence="3">Leaf</tissue>
    </source>
</reference>
<name>A0AAQ3X3L8_PASNO</name>
<protein>
    <recommendedName>
        <fullName evidence="2">Retrotransposon gag domain-containing protein</fullName>
    </recommendedName>
</protein>
<evidence type="ECO:0000259" key="2">
    <source>
        <dbReference type="Pfam" id="PF03732"/>
    </source>
</evidence>
<feature type="region of interest" description="Disordered" evidence="1">
    <location>
        <begin position="160"/>
        <end position="194"/>
    </location>
</feature>
<dbReference type="EMBL" id="CP144751">
    <property type="protein sequence ID" value="WVZ84267.1"/>
    <property type="molecule type" value="Genomic_DNA"/>
</dbReference>